<keyword evidence="4" id="KW-1185">Reference proteome</keyword>
<reference evidence="3 4" key="1">
    <citation type="journal article" date="2016" name="Mol. Biol. Evol.">
        <title>Comparative Genomics of Early-Diverging Mushroom-Forming Fungi Provides Insights into the Origins of Lignocellulose Decay Capabilities.</title>
        <authorList>
            <person name="Nagy L.G."/>
            <person name="Riley R."/>
            <person name="Tritt A."/>
            <person name="Adam C."/>
            <person name="Daum C."/>
            <person name="Floudas D."/>
            <person name="Sun H."/>
            <person name="Yadav J.S."/>
            <person name="Pangilinan J."/>
            <person name="Larsson K.H."/>
            <person name="Matsuura K."/>
            <person name="Barry K."/>
            <person name="Labutti K."/>
            <person name="Kuo R."/>
            <person name="Ohm R.A."/>
            <person name="Bhattacharya S.S."/>
            <person name="Shirouzu T."/>
            <person name="Yoshinaga Y."/>
            <person name="Martin F.M."/>
            <person name="Grigoriev I.V."/>
            <person name="Hibbett D.S."/>
        </authorList>
    </citation>
    <scope>NUCLEOTIDE SEQUENCE [LARGE SCALE GENOMIC DNA]</scope>
    <source>
        <strain evidence="3 4">HHB12733</strain>
    </source>
</reference>
<feature type="compositionally biased region" description="Basic and acidic residues" evidence="1">
    <location>
        <begin position="438"/>
        <end position="454"/>
    </location>
</feature>
<dbReference type="Gene3D" id="3.30.710.10">
    <property type="entry name" value="Potassium Channel Kv1.1, Chain A"/>
    <property type="match status" value="1"/>
</dbReference>
<evidence type="ECO:0000313" key="4">
    <source>
        <dbReference type="Proteomes" id="UP000076842"/>
    </source>
</evidence>
<dbReference type="InParanoid" id="A0A165FRM7"/>
<feature type="region of interest" description="Disordered" evidence="1">
    <location>
        <begin position="146"/>
        <end position="167"/>
    </location>
</feature>
<dbReference type="PROSITE" id="PS50097">
    <property type="entry name" value="BTB"/>
    <property type="match status" value="1"/>
</dbReference>
<dbReference type="Pfam" id="PF00651">
    <property type="entry name" value="BTB"/>
    <property type="match status" value="1"/>
</dbReference>
<feature type="domain" description="BTB" evidence="2">
    <location>
        <begin position="319"/>
        <end position="400"/>
    </location>
</feature>
<dbReference type="OrthoDB" id="288590at2759"/>
<protein>
    <recommendedName>
        <fullName evidence="2">BTB domain-containing protein</fullName>
    </recommendedName>
</protein>
<dbReference type="AlphaFoldDB" id="A0A165FRM7"/>
<feature type="compositionally biased region" description="Polar residues" evidence="1">
    <location>
        <begin position="510"/>
        <end position="525"/>
    </location>
</feature>
<organism evidence="3 4">
    <name type="scientific">Calocera cornea HHB12733</name>
    <dbReference type="NCBI Taxonomy" id="1353952"/>
    <lineage>
        <taxon>Eukaryota</taxon>
        <taxon>Fungi</taxon>
        <taxon>Dikarya</taxon>
        <taxon>Basidiomycota</taxon>
        <taxon>Agaricomycotina</taxon>
        <taxon>Dacrymycetes</taxon>
        <taxon>Dacrymycetales</taxon>
        <taxon>Dacrymycetaceae</taxon>
        <taxon>Calocera</taxon>
    </lineage>
</organism>
<dbReference type="InterPro" id="IPR011333">
    <property type="entry name" value="SKP1/BTB/POZ_sf"/>
</dbReference>
<name>A0A165FRM7_9BASI</name>
<proteinExistence type="predicted"/>
<gene>
    <name evidence="3" type="ORF">CALCODRAFT_470196</name>
</gene>
<feature type="compositionally biased region" description="Low complexity" evidence="1">
    <location>
        <begin position="526"/>
        <end position="541"/>
    </location>
</feature>
<dbReference type="Proteomes" id="UP000076842">
    <property type="component" value="Unassembled WGS sequence"/>
</dbReference>
<accession>A0A165FRM7</accession>
<feature type="compositionally biased region" description="Polar residues" evidence="1">
    <location>
        <begin position="457"/>
        <end position="471"/>
    </location>
</feature>
<sequence>MSFVSSSGTIPWRPALSPDASWSRPTPFSRPSWPWSAYSHRHMPSLSSSTGALNTLSSSPEHIGVLSTSALSMQGSPPNQTTKQWNFTAFEWTVSEVRALCDTIENSKAQDGSVERAHEDEPFEILREHPSIGDGKFILEIARTGPEPRMPTTPLEAPVRPASQSSRLGPQTLSLYITSLMDHSNMDSEMSASLLVAIKCVDERGSERGVPAEWLWESWEQNWCFRKESEFWECPLPPLSMLLENQNVGLSDSFIICVQIHSPVGPFVPQLPSAHYIPRDLLDGFEASLDNAHTGDVAFIVLEKSSTVVQSAPQSPRSVSSRLSGGRPQTARKRVLYAHSDILKSRSNYFHTMLNSAFSEASYNVSKERKIYTIVVEDADFISVYWLLKWVYTNWILFREEDDPRVVFDTAVGSLSAKRLAGGVAEWEWRTVIRHDPSADSVGSRDDTESELRASRSVASVESLPSPTAVRSTVEPIPERITPGPHTSTPAPNTPTAGSVNDSFGRLHTAASSRPSGIPTSTSRKPSSIPVPTSSGTPSSSFLKRGAQSRPSKSPYQSRFPTHNLATDPHPHPTVQPPPASALSIYKIAHRYLLPGLANLALSHMMSTVTPESAFPLLLASHFWDDLHNLIEDYIVERWDLVSQQEDFESCCEEVAAGEWGPHGGKTLAALFRRLRSPSMTSLVR</sequence>
<feature type="compositionally biased region" description="Polar residues" evidence="1">
    <location>
        <begin position="549"/>
        <end position="565"/>
    </location>
</feature>
<dbReference type="SUPFAM" id="SSF54695">
    <property type="entry name" value="POZ domain"/>
    <property type="match status" value="1"/>
</dbReference>
<dbReference type="EMBL" id="KV423968">
    <property type="protein sequence ID" value="KZT57118.1"/>
    <property type="molecule type" value="Genomic_DNA"/>
</dbReference>
<evidence type="ECO:0000259" key="2">
    <source>
        <dbReference type="PROSITE" id="PS50097"/>
    </source>
</evidence>
<dbReference type="STRING" id="1353952.A0A165FRM7"/>
<dbReference type="InterPro" id="IPR000210">
    <property type="entry name" value="BTB/POZ_dom"/>
</dbReference>
<dbReference type="CDD" id="cd18186">
    <property type="entry name" value="BTB_POZ_ZBTB_KLHL-like"/>
    <property type="match status" value="1"/>
</dbReference>
<dbReference type="PANTHER" id="PTHR24413">
    <property type="entry name" value="SPECKLE-TYPE POZ PROTEIN"/>
    <property type="match status" value="1"/>
</dbReference>
<evidence type="ECO:0000313" key="3">
    <source>
        <dbReference type="EMBL" id="KZT57118.1"/>
    </source>
</evidence>
<feature type="compositionally biased region" description="Polar residues" evidence="1">
    <location>
        <begin position="485"/>
        <end position="502"/>
    </location>
</feature>
<feature type="region of interest" description="Disordered" evidence="1">
    <location>
        <begin position="438"/>
        <end position="578"/>
    </location>
</feature>
<evidence type="ECO:0000256" key="1">
    <source>
        <dbReference type="SAM" id="MobiDB-lite"/>
    </source>
</evidence>